<evidence type="ECO:0000313" key="2">
    <source>
        <dbReference type="EMBL" id="PPQ75184.1"/>
    </source>
</evidence>
<sequence>MNNRLAASRCVLILALLERCGANGTSGLLGNGRSQALHSTLTVHGRPTAQSGRQIAALTMASTQAFPPEVWSHILENVPRSELRNLLGICSMFHDIVVRRIFHAIKIYLIGGNLGTQMLNTHHVDWAEDVASQLMTMSWEILNRICQDKQFAKVVKSVTVIAYADGQLTIANAMHYLPNLHTFRWIGNGPAFNTHVAEHLPASLKSLVIQSTVPYESFMHLTNVSTLHLPMPFFFPDDEEAHDALVSDPTLMEDLDYPIIEVLEAVSPDLKSLRITASYVSSVPIRTFGTLTDLEIISTIGDQDELIGLDLVFRYATSLEALTLVGYFHPDLFSFLPHSSVGYLPHLHSFRLSYEDKFYFSGNFGEDEFQSLYGFLQGRQLLRRLYLRIPTLRWGQASRLLFLVKDLEGLEVLGFHAGSDILTDEHIDVVVLVLSSKLCALHLAINWGGHNLLPLVDGIVKLSRLKFLHLYGTVSRLPILLDDLIQEAPWLQMVGLNRALWNIDRVSEPEKPLVKLPRWRIKFCVEEDFLSPDDAWLFKYN</sequence>
<feature type="signal peptide" evidence="1">
    <location>
        <begin position="1"/>
        <end position="22"/>
    </location>
</feature>
<dbReference type="EMBL" id="NHYE01005282">
    <property type="protein sequence ID" value="PPQ75184.1"/>
    <property type="molecule type" value="Genomic_DNA"/>
</dbReference>
<evidence type="ECO:0008006" key="4">
    <source>
        <dbReference type="Google" id="ProtNLM"/>
    </source>
</evidence>
<accession>A0A409W9L6</accession>
<dbReference type="Proteomes" id="UP000284706">
    <property type="component" value="Unassembled WGS sequence"/>
</dbReference>
<name>A0A409W9L6_9AGAR</name>
<dbReference type="OrthoDB" id="3238099at2759"/>
<protein>
    <recommendedName>
        <fullName evidence="4">F-box domain-containing protein</fullName>
    </recommendedName>
</protein>
<keyword evidence="1" id="KW-0732">Signal</keyword>
<dbReference type="InParanoid" id="A0A409W9L6"/>
<reference evidence="2 3" key="1">
    <citation type="journal article" date="2018" name="Evol. Lett.">
        <title>Horizontal gene cluster transfer increased hallucinogenic mushroom diversity.</title>
        <authorList>
            <person name="Reynolds H.T."/>
            <person name="Vijayakumar V."/>
            <person name="Gluck-Thaler E."/>
            <person name="Korotkin H.B."/>
            <person name="Matheny P.B."/>
            <person name="Slot J.C."/>
        </authorList>
    </citation>
    <scope>NUCLEOTIDE SEQUENCE [LARGE SCALE GENOMIC DNA]</scope>
    <source>
        <strain evidence="2 3">SRW20</strain>
    </source>
</reference>
<gene>
    <name evidence="2" type="ORF">CVT26_008792</name>
</gene>
<feature type="chain" id="PRO_5019509051" description="F-box domain-containing protein" evidence="1">
    <location>
        <begin position="23"/>
        <end position="541"/>
    </location>
</feature>
<dbReference type="SUPFAM" id="SSF52047">
    <property type="entry name" value="RNI-like"/>
    <property type="match status" value="1"/>
</dbReference>
<dbReference type="Gene3D" id="3.80.10.10">
    <property type="entry name" value="Ribonuclease Inhibitor"/>
    <property type="match status" value="1"/>
</dbReference>
<dbReference type="AlphaFoldDB" id="A0A409W9L6"/>
<proteinExistence type="predicted"/>
<organism evidence="2 3">
    <name type="scientific">Gymnopilus dilepis</name>
    <dbReference type="NCBI Taxonomy" id="231916"/>
    <lineage>
        <taxon>Eukaryota</taxon>
        <taxon>Fungi</taxon>
        <taxon>Dikarya</taxon>
        <taxon>Basidiomycota</taxon>
        <taxon>Agaricomycotina</taxon>
        <taxon>Agaricomycetes</taxon>
        <taxon>Agaricomycetidae</taxon>
        <taxon>Agaricales</taxon>
        <taxon>Agaricineae</taxon>
        <taxon>Hymenogastraceae</taxon>
        <taxon>Gymnopilus</taxon>
    </lineage>
</organism>
<evidence type="ECO:0000256" key="1">
    <source>
        <dbReference type="SAM" id="SignalP"/>
    </source>
</evidence>
<dbReference type="InterPro" id="IPR032675">
    <property type="entry name" value="LRR_dom_sf"/>
</dbReference>
<keyword evidence="3" id="KW-1185">Reference proteome</keyword>
<comment type="caution">
    <text evidence="2">The sequence shown here is derived from an EMBL/GenBank/DDBJ whole genome shotgun (WGS) entry which is preliminary data.</text>
</comment>
<evidence type="ECO:0000313" key="3">
    <source>
        <dbReference type="Proteomes" id="UP000284706"/>
    </source>
</evidence>